<accession>A0ABV2KX11</accession>
<reference evidence="2 3" key="1">
    <citation type="submission" date="2024-06" db="EMBL/GenBank/DDBJ databases">
        <title>Genomic Encyclopedia of Type Strains, Phase IV (KMG-IV): sequencing the most valuable type-strain genomes for metagenomic binning, comparative biology and taxonomic classification.</title>
        <authorList>
            <person name="Goeker M."/>
        </authorList>
    </citation>
    <scope>NUCLEOTIDE SEQUENCE [LARGE SCALE GENOMIC DNA]</scope>
    <source>
        <strain evidence="2 3">DSM 23520</strain>
    </source>
</reference>
<keyword evidence="1" id="KW-1133">Transmembrane helix</keyword>
<keyword evidence="1" id="KW-0812">Transmembrane</keyword>
<dbReference type="Proteomes" id="UP001549167">
    <property type="component" value="Unassembled WGS sequence"/>
</dbReference>
<evidence type="ECO:0000313" key="3">
    <source>
        <dbReference type="Proteomes" id="UP001549167"/>
    </source>
</evidence>
<feature type="transmembrane region" description="Helical" evidence="1">
    <location>
        <begin position="57"/>
        <end position="78"/>
    </location>
</feature>
<sequence>MLVRLNFMLSIGVFVLILLNYFTNVSTSPFFITALVAVVIALLGIENIRNGQRFNGGSFLFASVLLFIVVILGSTGVITL</sequence>
<gene>
    <name evidence="2" type="ORF">ABID56_002252</name>
</gene>
<evidence type="ECO:0000313" key="2">
    <source>
        <dbReference type="EMBL" id="MET3684126.1"/>
    </source>
</evidence>
<feature type="transmembrane region" description="Helical" evidence="1">
    <location>
        <begin position="28"/>
        <end position="45"/>
    </location>
</feature>
<dbReference type="EMBL" id="JBEPMX010000012">
    <property type="protein sequence ID" value="MET3684126.1"/>
    <property type="molecule type" value="Genomic_DNA"/>
</dbReference>
<evidence type="ECO:0000256" key="1">
    <source>
        <dbReference type="SAM" id="Phobius"/>
    </source>
</evidence>
<keyword evidence="1" id="KW-0472">Membrane</keyword>
<name>A0ABV2KX11_9BACI</name>
<dbReference type="RefSeq" id="WP_354221179.1">
    <property type="nucleotide sequence ID" value="NZ_JBEPMX010000012.1"/>
</dbReference>
<organism evidence="2 3">
    <name type="scientific">Alkalibacillus flavidus</name>
    <dbReference type="NCBI Taxonomy" id="546021"/>
    <lineage>
        <taxon>Bacteria</taxon>
        <taxon>Bacillati</taxon>
        <taxon>Bacillota</taxon>
        <taxon>Bacilli</taxon>
        <taxon>Bacillales</taxon>
        <taxon>Bacillaceae</taxon>
        <taxon>Alkalibacillus</taxon>
    </lineage>
</organism>
<keyword evidence="3" id="KW-1185">Reference proteome</keyword>
<proteinExistence type="predicted"/>
<protein>
    <submittedName>
        <fullName evidence="2">FtsH-binding integral membrane protein</fullName>
    </submittedName>
</protein>
<comment type="caution">
    <text evidence="2">The sequence shown here is derived from an EMBL/GenBank/DDBJ whole genome shotgun (WGS) entry which is preliminary data.</text>
</comment>
<feature type="transmembrane region" description="Helical" evidence="1">
    <location>
        <begin position="5"/>
        <end position="22"/>
    </location>
</feature>